<organism evidence="13">
    <name type="scientific">Drosophila rhopaloa</name>
    <name type="common">Fruit fly</name>
    <dbReference type="NCBI Taxonomy" id="1041015"/>
    <lineage>
        <taxon>Eukaryota</taxon>
        <taxon>Metazoa</taxon>
        <taxon>Ecdysozoa</taxon>
        <taxon>Arthropoda</taxon>
        <taxon>Hexapoda</taxon>
        <taxon>Insecta</taxon>
        <taxon>Pterygota</taxon>
        <taxon>Neoptera</taxon>
        <taxon>Endopterygota</taxon>
        <taxon>Diptera</taxon>
        <taxon>Brachycera</taxon>
        <taxon>Muscomorpha</taxon>
        <taxon>Ephydroidea</taxon>
        <taxon>Drosophilidae</taxon>
        <taxon>Drosophila</taxon>
        <taxon>Sophophora</taxon>
    </lineage>
</organism>
<keyword evidence="2" id="KW-1003">Cell membrane</keyword>
<dbReference type="PANTHER" id="PTHR42643">
    <property type="entry name" value="IONOTROPIC RECEPTOR 20A-RELATED"/>
    <property type="match status" value="1"/>
</dbReference>
<feature type="signal peptide" evidence="9">
    <location>
        <begin position="1"/>
        <end position="23"/>
    </location>
</feature>
<evidence type="ECO:0000256" key="4">
    <source>
        <dbReference type="ARBA" id="ARBA00022989"/>
    </source>
</evidence>
<evidence type="ECO:0000313" key="12">
    <source>
        <dbReference type="Proteomes" id="UP001652680"/>
    </source>
</evidence>
<evidence type="ECO:0000256" key="9">
    <source>
        <dbReference type="SAM" id="SignalP"/>
    </source>
</evidence>
<evidence type="ECO:0000256" key="5">
    <source>
        <dbReference type="ARBA" id="ARBA00023136"/>
    </source>
</evidence>
<dbReference type="GeneID" id="108043134"/>
<dbReference type="Gene3D" id="3.40.190.10">
    <property type="entry name" value="Periplasmic binding protein-like II"/>
    <property type="match status" value="1"/>
</dbReference>
<keyword evidence="3 8" id="KW-0812">Transmembrane</keyword>
<dbReference type="RefSeq" id="XP_016977186.1">
    <property type="nucleotide sequence ID" value="XM_017121697.1"/>
</dbReference>
<comment type="subcellular location">
    <subcellularLocation>
        <location evidence="1">Cell membrane</location>
        <topology evidence="1">Multi-pass membrane protein</topology>
    </subcellularLocation>
</comment>
<keyword evidence="5 8" id="KW-0472">Membrane</keyword>
<keyword evidence="4 8" id="KW-1133">Transmembrane helix</keyword>
<evidence type="ECO:0000313" key="11">
    <source>
        <dbReference type="EnsemblMetazoa" id="XP_016977186.1"/>
    </source>
</evidence>
<proteinExistence type="predicted"/>
<dbReference type="CTD" id="32189"/>
<feature type="transmembrane region" description="Helical" evidence="8">
    <location>
        <begin position="372"/>
        <end position="390"/>
    </location>
</feature>
<dbReference type="EnsemblMetazoa" id="XM_017121697.1">
    <property type="protein sequence ID" value="XP_016977186.1"/>
    <property type="gene ID" value="LOC108043134"/>
</dbReference>
<feature type="chain" id="PRO_5027649449" evidence="9">
    <location>
        <begin position="24"/>
        <end position="642"/>
    </location>
</feature>
<dbReference type="InterPro" id="IPR052192">
    <property type="entry name" value="Insect_Ionotropic_Sensory_Rcpt"/>
</dbReference>
<evidence type="ECO:0000256" key="8">
    <source>
        <dbReference type="SAM" id="Phobius"/>
    </source>
</evidence>
<dbReference type="Pfam" id="PF24061">
    <property type="entry name" value="LBD_receptor"/>
    <property type="match status" value="1"/>
</dbReference>
<reference evidence="12" key="1">
    <citation type="journal article" date="2021" name="Elife">
        <title>Highly contiguous assemblies of 101 drosophilid genomes.</title>
        <authorList>
            <person name="Kim B.Y."/>
            <person name="Wang J.R."/>
            <person name="Miller D.E."/>
            <person name="Barmina O."/>
            <person name="Delaney E."/>
            <person name="Thompson A."/>
            <person name="Comeault A.A."/>
            <person name="Peede D."/>
            <person name="D'Agostino E.R."/>
            <person name="Pelaez J."/>
            <person name="Aguilar J.M."/>
            <person name="Haji D."/>
            <person name="Matsunaga T."/>
            <person name="Armstrong E.E."/>
            <person name="Zych M."/>
            <person name="Ogawa Y."/>
            <person name="Stamenkovic-Radak M."/>
            <person name="Jelic M."/>
            <person name="Veselinovic M.S."/>
            <person name="Tanaskovic M."/>
            <person name="Eric P."/>
            <person name="Gao J.J."/>
            <person name="Katoh T.K."/>
            <person name="Toda M.J."/>
            <person name="Watabe H."/>
            <person name="Watada M."/>
            <person name="Davis J.S."/>
            <person name="Moyle L.C."/>
            <person name="Manoli G."/>
            <person name="Bertolini E."/>
            <person name="Kostal V."/>
            <person name="Hawley R.S."/>
            <person name="Takahashi A."/>
            <person name="Jones C.D."/>
            <person name="Price D.K."/>
            <person name="Whiteman N."/>
            <person name="Kopp A."/>
            <person name="Matute D.R."/>
            <person name="Petrov D.A."/>
        </authorList>
    </citation>
    <scope>NUCLEOTIDE SEQUENCE [LARGE SCALE GENOMIC DNA]</scope>
</reference>
<name>A0A6P4EVS7_DRORH</name>
<keyword evidence="7" id="KW-0325">Glycoprotein</keyword>
<evidence type="ECO:0000256" key="2">
    <source>
        <dbReference type="ARBA" id="ARBA00022475"/>
    </source>
</evidence>
<keyword evidence="6" id="KW-0675">Receptor</keyword>
<dbReference type="InterPro" id="IPR056198">
    <property type="entry name" value="LBD_receptor"/>
</dbReference>
<dbReference type="OrthoDB" id="7739311at2759"/>
<evidence type="ECO:0000256" key="7">
    <source>
        <dbReference type="ARBA" id="ARBA00023180"/>
    </source>
</evidence>
<dbReference type="SUPFAM" id="SSF53850">
    <property type="entry name" value="Periplasmic binding protein-like II"/>
    <property type="match status" value="1"/>
</dbReference>
<feature type="domain" description="Putative ionotropic receptor ligand binding" evidence="10">
    <location>
        <begin position="38"/>
        <end position="230"/>
    </location>
</feature>
<dbReference type="GO" id="GO:0005886">
    <property type="term" value="C:plasma membrane"/>
    <property type="evidence" value="ECO:0007669"/>
    <property type="project" value="UniProtKB-SubCell"/>
</dbReference>
<reference evidence="11" key="3">
    <citation type="submission" date="2025-05" db="UniProtKB">
        <authorList>
            <consortium name="EnsemblMetazoa"/>
        </authorList>
    </citation>
    <scope>IDENTIFICATION</scope>
</reference>
<protein>
    <submittedName>
        <fullName evidence="13">Uncharacterized protein LOC108043134</fullName>
    </submittedName>
</protein>
<dbReference type="Proteomes" id="UP001652680">
    <property type="component" value="Unassembled WGS sequence"/>
</dbReference>
<dbReference type="AlphaFoldDB" id="A0A6P4EVS7"/>
<evidence type="ECO:0000313" key="13">
    <source>
        <dbReference type="RefSeq" id="XP_016977186.1"/>
    </source>
</evidence>
<evidence type="ECO:0000256" key="6">
    <source>
        <dbReference type="ARBA" id="ARBA00023170"/>
    </source>
</evidence>
<evidence type="ECO:0000256" key="1">
    <source>
        <dbReference type="ARBA" id="ARBA00004651"/>
    </source>
</evidence>
<evidence type="ECO:0000256" key="3">
    <source>
        <dbReference type="ARBA" id="ARBA00022692"/>
    </source>
</evidence>
<feature type="transmembrane region" description="Helical" evidence="8">
    <location>
        <begin position="422"/>
        <end position="443"/>
    </location>
</feature>
<keyword evidence="12" id="KW-1185">Reference proteome</keyword>
<accession>A0A6P4EVS7</accession>
<feature type="transmembrane region" description="Helical" evidence="8">
    <location>
        <begin position="605"/>
        <end position="624"/>
    </location>
</feature>
<dbReference type="PANTHER" id="PTHR42643:SF37">
    <property type="entry name" value="IONOTROPIC RECEPTOR 11A-RELATED"/>
    <property type="match status" value="1"/>
</dbReference>
<gene>
    <name evidence="13" type="primary">LOC108043134</name>
    <name evidence="11" type="synonym">108043134</name>
</gene>
<reference evidence="13" key="2">
    <citation type="submission" date="2025-04" db="UniProtKB">
        <authorList>
            <consortium name="RefSeq"/>
        </authorList>
    </citation>
    <scope>IDENTIFICATION</scope>
</reference>
<evidence type="ECO:0000259" key="10">
    <source>
        <dbReference type="Pfam" id="PF24061"/>
    </source>
</evidence>
<sequence length="642" mass="73631">MRLAILWLFSGWLILGTRMRAWGQELGQDLLISELGNRQDELNTRRLASAISYITGKYIASRINTLVVRQSCLECPYELVQRQRQLIDQVLQNLAPDLSVLLHWGTSEEATLWDYTLFVVNNHNIFKSQVLAFPDEFLEREFFCVVVVTELQSASTVELTVGRIVSLNLRLKFVNVVVVAQLEDGLVAIYSYKIFKENCIPGITVQRINHFDRITGEPLENMSDLYPVRHGDLGDCSLRVAANHLPPHLIHKRHGERRPNGTEPMFIPAQDLSGIDWDLLQLLAKALHFRIDLFVPTETSQIFGEGNVSGCFAQLADGSAAIAIGGLSGSDKRRWLFSKSTVYHQSHFVMVVRRDRYLGRFGPLILPFRGKVWGMIIAILVLAVLSTCCLRSRLGHKHRLENVLLVGVGNPIPTRRLPGKGLLRYMLATWLLLTLVLRCAYQARLFDVLRLSHHRPLPEDLGGLISENYTLMSNGYHEFYPLALTHRLGESFSARFERLQGADPGQRLTTISLMSNLAYWNHQHRNTSRLTFVRQPIYVYQLVIYFPRRFFLRPALDRKIKQLLSAGVMAHIERRYLQYVDKPDVEANDRSLLPRITGKIMAGAYRFHGLVLVLATGVFLLEFLSRRWDGRLRRWMEWVQQP</sequence>
<keyword evidence="9" id="KW-0732">Signal</keyword>